<dbReference type="AlphaFoldDB" id="A0A0F9HDF2"/>
<dbReference type="EMBL" id="LAZR01023090">
    <property type="protein sequence ID" value="KKL79695.1"/>
    <property type="molecule type" value="Genomic_DNA"/>
</dbReference>
<reference evidence="1" key="1">
    <citation type="journal article" date="2015" name="Nature">
        <title>Complex archaea that bridge the gap between prokaryotes and eukaryotes.</title>
        <authorList>
            <person name="Spang A."/>
            <person name="Saw J.H."/>
            <person name="Jorgensen S.L."/>
            <person name="Zaremba-Niedzwiedzka K."/>
            <person name="Martijn J."/>
            <person name="Lind A.E."/>
            <person name="van Eijk R."/>
            <person name="Schleper C."/>
            <person name="Guy L."/>
            <person name="Ettema T.J."/>
        </authorList>
    </citation>
    <scope>NUCLEOTIDE SEQUENCE</scope>
</reference>
<accession>A0A0F9HDF2</accession>
<protein>
    <submittedName>
        <fullName evidence="1">Uncharacterized protein</fullName>
    </submittedName>
</protein>
<sequence>MEPEEIIEVYRERGVALTMDTVGGILAEFERIGYRLNEEQKEELLVAALTNSTNLPEAC</sequence>
<evidence type="ECO:0000313" key="1">
    <source>
        <dbReference type="EMBL" id="KKL79695.1"/>
    </source>
</evidence>
<proteinExistence type="predicted"/>
<gene>
    <name evidence="1" type="ORF">LCGC14_2012280</name>
</gene>
<comment type="caution">
    <text evidence="1">The sequence shown here is derived from an EMBL/GenBank/DDBJ whole genome shotgun (WGS) entry which is preliminary data.</text>
</comment>
<organism evidence="1">
    <name type="scientific">marine sediment metagenome</name>
    <dbReference type="NCBI Taxonomy" id="412755"/>
    <lineage>
        <taxon>unclassified sequences</taxon>
        <taxon>metagenomes</taxon>
        <taxon>ecological metagenomes</taxon>
    </lineage>
</organism>
<name>A0A0F9HDF2_9ZZZZ</name>